<keyword evidence="5" id="KW-1185">Reference proteome</keyword>
<evidence type="ECO:0008006" key="6">
    <source>
        <dbReference type="Google" id="ProtNLM"/>
    </source>
</evidence>
<dbReference type="PANTHER" id="PTHR37042">
    <property type="entry name" value="OUTER MEMBRANE PROTEIN RV1973"/>
    <property type="match status" value="1"/>
</dbReference>
<evidence type="ECO:0000256" key="1">
    <source>
        <dbReference type="ARBA" id="ARBA00004370"/>
    </source>
</evidence>
<reference evidence="5" key="1">
    <citation type="submission" date="2009-10" db="EMBL/GenBank/DDBJ databases">
        <title>The complete chromosome of Gordonia bronchialis DSM 43247.</title>
        <authorList>
            <consortium name="US DOE Joint Genome Institute (JGI-PGF)"/>
            <person name="Lucas S."/>
            <person name="Copeland A."/>
            <person name="Lapidus A."/>
            <person name="Glavina del Rio T."/>
            <person name="Dalin E."/>
            <person name="Tice H."/>
            <person name="Bruce D."/>
            <person name="Goodwin L."/>
            <person name="Pitluck S."/>
            <person name="Kyrpides N."/>
            <person name="Mavromatis K."/>
            <person name="Ivanova N."/>
            <person name="Ovchinnikova G."/>
            <person name="Saunders E."/>
            <person name="Brettin T."/>
            <person name="Detter J.C."/>
            <person name="Han C."/>
            <person name="Larimer F."/>
            <person name="Land M."/>
            <person name="Hauser L."/>
            <person name="Markowitz V."/>
            <person name="Cheng J.-F."/>
            <person name="Hugenholtz P."/>
            <person name="Woyke T."/>
            <person name="Wu D."/>
            <person name="Jando M."/>
            <person name="Schneider S."/>
            <person name="Goeker M."/>
            <person name="Klenk H.-P."/>
            <person name="Eisen J.A."/>
        </authorList>
    </citation>
    <scope>NUCLEOTIDE SEQUENCE [LARGE SCALE GENOMIC DNA]</scope>
    <source>
        <strain evidence="5">ATCC 25592 / DSM 43247 / BCRC 13721 / JCM 3198 / KCTC 3076 / NBRC 16047 / NCTC 10667</strain>
    </source>
</reference>
<comment type="subcellular location">
    <subcellularLocation>
        <location evidence="1">Membrane</location>
    </subcellularLocation>
</comment>
<name>D0L338_GORB4</name>
<accession>D0L338</accession>
<dbReference type="AlphaFoldDB" id="D0L338"/>
<keyword evidence="2 3" id="KW-0472">Membrane</keyword>
<dbReference type="eggNOG" id="ENOG5033UFP">
    <property type="taxonomic scope" value="Bacteria"/>
</dbReference>
<dbReference type="OrthoDB" id="4774723at2"/>
<reference evidence="4 5" key="2">
    <citation type="journal article" date="2010" name="Stand. Genomic Sci.">
        <title>Complete genome sequence of Gordonia bronchialis type strain (3410).</title>
        <authorList>
            <person name="Ivanova N."/>
            <person name="Sikorski J."/>
            <person name="Jando M."/>
            <person name="Lapidus A."/>
            <person name="Nolan M."/>
            <person name="Lucas S."/>
            <person name="Del Rio T.G."/>
            <person name="Tice H."/>
            <person name="Copeland A."/>
            <person name="Cheng J.F."/>
            <person name="Chen F."/>
            <person name="Bruce D."/>
            <person name="Goodwin L."/>
            <person name="Pitluck S."/>
            <person name="Mavromatis K."/>
            <person name="Ovchinnikova G."/>
            <person name="Pati A."/>
            <person name="Chen A."/>
            <person name="Palaniappan K."/>
            <person name="Land M."/>
            <person name="Hauser L."/>
            <person name="Chang Y.J."/>
            <person name="Jeffries C.D."/>
            <person name="Chain P."/>
            <person name="Saunders E."/>
            <person name="Han C."/>
            <person name="Detter J.C."/>
            <person name="Brettin T."/>
            <person name="Rohde M."/>
            <person name="Goker M."/>
            <person name="Bristow J."/>
            <person name="Eisen J.A."/>
            <person name="Markowitz V."/>
            <person name="Hugenholtz P."/>
            <person name="Klenk H.P."/>
            <person name="Kyrpides N.C."/>
        </authorList>
    </citation>
    <scope>NUCLEOTIDE SEQUENCE [LARGE SCALE GENOMIC DNA]</scope>
    <source>
        <strain evidence="5">ATCC 25592 / DSM 43247 / BCRC 13721 / JCM 3198 / KCTC 3076 / NBRC 16047 / NCTC 10667</strain>
    </source>
</reference>
<evidence type="ECO:0000256" key="2">
    <source>
        <dbReference type="ARBA" id="ARBA00023136"/>
    </source>
</evidence>
<dbReference type="RefSeq" id="WP_012835472.1">
    <property type="nucleotide sequence ID" value="NC_013441.1"/>
</dbReference>
<organism evidence="4 5">
    <name type="scientific">Gordonia bronchialis (strain ATCC 25592 / DSM 43247 / BCRC 13721 / JCM 3198 / KCTC 3076 / NBRC 16047 / NCTC 10667)</name>
    <name type="common">Rhodococcus bronchialis</name>
    <dbReference type="NCBI Taxonomy" id="526226"/>
    <lineage>
        <taxon>Bacteria</taxon>
        <taxon>Bacillati</taxon>
        <taxon>Actinomycetota</taxon>
        <taxon>Actinomycetes</taxon>
        <taxon>Mycobacteriales</taxon>
        <taxon>Gordoniaceae</taxon>
        <taxon>Gordonia</taxon>
    </lineage>
</organism>
<dbReference type="PANTHER" id="PTHR37042:SF4">
    <property type="entry name" value="OUTER MEMBRANE PROTEIN RV1973"/>
    <property type="match status" value="1"/>
</dbReference>
<evidence type="ECO:0000313" key="5">
    <source>
        <dbReference type="Proteomes" id="UP000001219"/>
    </source>
</evidence>
<protein>
    <recommendedName>
        <fullName evidence="6">Mce-associated membrane protein</fullName>
    </recommendedName>
</protein>
<dbReference type="Proteomes" id="UP000001219">
    <property type="component" value="Chromosome"/>
</dbReference>
<feature type="transmembrane region" description="Helical" evidence="3">
    <location>
        <begin position="42"/>
        <end position="65"/>
    </location>
</feature>
<keyword evidence="3" id="KW-0812">Transmembrane</keyword>
<dbReference type="GO" id="GO:0016020">
    <property type="term" value="C:membrane"/>
    <property type="evidence" value="ECO:0007669"/>
    <property type="project" value="UniProtKB-SubCell"/>
</dbReference>
<sequence>MSARVSELAADRAARRELRDALDELHAAQVHAGERSPVRRSIWLLTGLLVIAAIALAAVAVTGWVHASDRYTDADYERAASQRAAVLLSPNHRDPAQVRRILAGATGTFYDEFAQSADAYTTFVRANGTVTESSIDGTGVAARSGEAASVLVAATVTFDSGPKPADSSDVVRRFRLRVLVEPDDGVLKLGAVQYLP</sequence>
<gene>
    <name evidence="4" type="ordered locus">Gbro_3789</name>
</gene>
<dbReference type="KEGG" id="gbr:Gbro_3789"/>
<keyword evidence="3" id="KW-1133">Transmembrane helix</keyword>
<evidence type="ECO:0000313" key="4">
    <source>
        <dbReference type="EMBL" id="ACY22968.1"/>
    </source>
</evidence>
<evidence type="ECO:0000256" key="3">
    <source>
        <dbReference type="SAM" id="Phobius"/>
    </source>
</evidence>
<dbReference type="EMBL" id="CP001802">
    <property type="protein sequence ID" value="ACY22968.1"/>
    <property type="molecule type" value="Genomic_DNA"/>
</dbReference>
<proteinExistence type="predicted"/>
<dbReference type="HOGENOM" id="CLU_118984_0_0_11"/>
<dbReference type="STRING" id="526226.Gbro_3789"/>